<name>A0A285EY83_9ACTN</name>
<dbReference type="InterPro" id="IPR001789">
    <property type="entry name" value="Sig_transdc_resp-reg_receiver"/>
</dbReference>
<evidence type="ECO:0000313" key="6">
    <source>
        <dbReference type="EMBL" id="SNY03753.1"/>
    </source>
</evidence>
<dbReference type="Pfam" id="PF13185">
    <property type="entry name" value="GAF_2"/>
    <property type="match status" value="1"/>
</dbReference>
<evidence type="ECO:0000256" key="1">
    <source>
        <dbReference type="ARBA" id="ARBA00022553"/>
    </source>
</evidence>
<reference evidence="6 7" key="1">
    <citation type="submission" date="2017-09" db="EMBL/GenBank/DDBJ databases">
        <authorList>
            <person name="Ehlers B."/>
            <person name="Leendertz F.H."/>
        </authorList>
    </citation>
    <scope>NUCLEOTIDE SEQUENCE [LARGE SCALE GENOMIC DNA]</scope>
    <source>
        <strain evidence="6 7">CGMCC 4.6857</strain>
    </source>
</reference>
<dbReference type="PANTHER" id="PTHR44591:SF23">
    <property type="entry name" value="CHEY SUBFAMILY"/>
    <property type="match status" value="1"/>
</dbReference>
<dbReference type="Gene3D" id="3.40.50.2300">
    <property type="match status" value="1"/>
</dbReference>
<dbReference type="PROSITE" id="PS50110">
    <property type="entry name" value="RESPONSE_REGULATORY"/>
    <property type="match status" value="1"/>
</dbReference>
<keyword evidence="2" id="KW-0808">Transferase</keyword>
<accession>A0A285EY83</accession>
<dbReference type="SMART" id="SM00448">
    <property type="entry name" value="REC"/>
    <property type="match status" value="1"/>
</dbReference>
<dbReference type="SUPFAM" id="SSF55781">
    <property type="entry name" value="GAF domain-like"/>
    <property type="match status" value="1"/>
</dbReference>
<dbReference type="InterPro" id="IPR011006">
    <property type="entry name" value="CheY-like_superfamily"/>
</dbReference>
<feature type="modified residue" description="4-aspartylphosphate" evidence="4">
    <location>
        <position position="52"/>
    </location>
</feature>
<dbReference type="GO" id="GO:0000160">
    <property type="term" value="P:phosphorelay signal transduction system"/>
    <property type="evidence" value="ECO:0007669"/>
    <property type="project" value="InterPro"/>
</dbReference>
<evidence type="ECO:0000256" key="3">
    <source>
        <dbReference type="ARBA" id="ARBA00022777"/>
    </source>
</evidence>
<dbReference type="SUPFAM" id="SSF52172">
    <property type="entry name" value="CheY-like"/>
    <property type="match status" value="1"/>
</dbReference>
<dbReference type="GO" id="GO:0016301">
    <property type="term" value="F:kinase activity"/>
    <property type="evidence" value="ECO:0007669"/>
    <property type="project" value="UniProtKB-KW"/>
</dbReference>
<evidence type="ECO:0000259" key="5">
    <source>
        <dbReference type="PROSITE" id="PS50110"/>
    </source>
</evidence>
<dbReference type="Gene3D" id="3.30.450.40">
    <property type="match status" value="1"/>
</dbReference>
<keyword evidence="3" id="KW-0418">Kinase</keyword>
<keyword evidence="7" id="KW-1185">Reference proteome</keyword>
<dbReference type="Pfam" id="PF00072">
    <property type="entry name" value="Response_reg"/>
    <property type="match status" value="1"/>
</dbReference>
<evidence type="ECO:0000313" key="7">
    <source>
        <dbReference type="Proteomes" id="UP000219612"/>
    </source>
</evidence>
<protein>
    <submittedName>
        <fullName evidence="6">GAF domain-containing protein</fullName>
    </submittedName>
</protein>
<dbReference type="InterPro" id="IPR029016">
    <property type="entry name" value="GAF-like_dom_sf"/>
</dbReference>
<evidence type="ECO:0000256" key="4">
    <source>
        <dbReference type="PROSITE-ProRule" id="PRU00169"/>
    </source>
</evidence>
<feature type="domain" description="Response regulatory" evidence="5">
    <location>
        <begin position="3"/>
        <end position="114"/>
    </location>
</feature>
<dbReference type="AlphaFoldDB" id="A0A285EY83"/>
<dbReference type="InterPro" id="IPR050595">
    <property type="entry name" value="Bact_response_regulator"/>
</dbReference>
<sequence length="279" mass="29589">MAMILVADDEPDVAALFADVLTSAGHTVHTAPDGPTALERIADLRPDLSVLDHYMPEMTGLQVAQQLRADPATSSLPLLMVSASAPPTALLYCNVVLAKPVPLAHFRMVVQDLLRQEPNETLHDLDRVRAVARLLDLHTDRIAGRLNELAEQVATEAGAAMAAVNMVLIDAVAVCGAYGLGGWIEQAGGIPAEWAPCTRVVREGEGILIDDLGEDQAFAGTPLATVTKVRSYAGVPLRDAAGHIVGAVNVMDRTPAAFDKDTLNRLLARTASVQEIVQS</sequence>
<dbReference type="EMBL" id="OBDY01000001">
    <property type="protein sequence ID" value="SNY03753.1"/>
    <property type="molecule type" value="Genomic_DNA"/>
</dbReference>
<dbReference type="PANTHER" id="PTHR44591">
    <property type="entry name" value="STRESS RESPONSE REGULATOR PROTEIN 1"/>
    <property type="match status" value="1"/>
</dbReference>
<dbReference type="Proteomes" id="UP000219612">
    <property type="component" value="Unassembled WGS sequence"/>
</dbReference>
<keyword evidence="1 4" id="KW-0597">Phosphoprotein</keyword>
<dbReference type="RefSeq" id="WP_097317391.1">
    <property type="nucleotide sequence ID" value="NZ_OBDY01000001.1"/>
</dbReference>
<organism evidence="6 7">
    <name type="scientific">Paractinoplanes atraurantiacus</name>
    <dbReference type="NCBI Taxonomy" id="1036182"/>
    <lineage>
        <taxon>Bacteria</taxon>
        <taxon>Bacillati</taxon>
        <taxon>Actinomycetota</taxon>
        <taxon>Actinomycetes</taxon>
        <taxon>Micromonosporales</taxon>
        <taxon>Micromonosporaceae</taxon>
        <taxon>Paractinoplanes</taxon>
    </lineage>
</organism>
<gene>
    <name evidence="6" type="ORF">SAMN05421748_10110</name>
</gene>
<proteinExistence type="predicted"/>
<evidence type="ECO:0000256" key="2">
    <source>
        <dbReference type="ARBA" id="ARBA00022679"/>
    </source>
</evidence>
<dbReference type="OrthoDB" id="9813903at2"/>
<dbReference type="InterPro" id="IPR003018">
    <property type="entry name" value="GAF"/>
</dbReference>